<dbReference type="KEGG" id="ruj:E5Z56_09895"/>
<keyword evidence="2" id="KW-1185">Reference proteome</keyword>
<dbReference type="EMBL" id="CP039381">
    <property type="protein sequence ID" value="QCT07646.1"/>
    <property type="molecule type" value="Genomic_DNA"/>
</dbReference>
<protein>
    <submittedName>
        <fullName evidence="1">Uncharacterized protein</fullName>
    </submittedName>
</protein>
<gene>
    <name evidence="1" type="ORF">E5Z56_09895</name>
</gene>
<evidence type="ECO:0000313" key="1">
    <source>
        <dbReference type="EMBL" id="QCT07646.1"/>
    </source>
</evidence>
<dbReference type="Proteomes" id="UP000301475">
    <property type="component" value="Chromosome"/>
</dbReference>
<dbReference type="OrthoDB" id="1817166at2"/>
<proteinExistence type="predicted"/>
<sequence length="278" mass="32353">MLNEIEEFVAYTGKIKYKADNKYDSSYLGRFTYEMLMDFSGLYRVFVIIARGYLFRDDTVDIDRARKALCAWCSIPKRKNAHPQKDGQSETDYRSLHTEFPELVDESGKSWFYAHVHNVIRFVLKNPDKVTKASFKNCEALKKGFDTEWRKKLMQYQVPLFSVNTKAAWSIRFDDILADAMEQGALQNKNYDLPKETMDMLAAATPKGVPDTVLPTLVKYYYINKQDDSEWVVLPVTNFDAYFGTTSFGRKWLKLLPENIIERSSMSYGICRYKVITN</sequence>
<reference evidence="1 2" key="1">
    <citation type="submission" date="2019-04" db="EMBL/GenBank/DDBJ databases">
        <authorList>
            <person name="Embree M."/>
            <person name="Gaffney J.R."/>
        </authorList>
    </citation>
    <scope>NUCLEOTIDE SEQUENCE [LARGE SCALE GENOMIC DNA]</scope>
    <source>
        <strain evidence="1 2">JE7A12</strain>
    </source>
</reference>
<dbReference type="AlphaFoldDB" id="A0A4P8XWW0"/>
<name>A0A4P8XWW0_9FIRM</name>
<evidence type="ECO:0000313" key="2">
    <source>
        <dbReference type="Proteomes" id="UP000301475"/>
    </source>
</evidence>
<dbReference type="RefSeq" id="WP_138157640.1">
    <property type="nucleotide sequence ID" value="NZ_CP039381.1"/>
</dbReference>
<accession>A0A4P8XWW0</accession>
<organism evidence="1 2">
    <name type="scientific">Ruminococcus bovis</name>
    <dbReference type="NCBI Taxonomy" id="2564099"/>
    <lineage>
        <taxon>Bacteria</taxon>
        <taxon>Bacillati</taxon>
        <taxon>Bacillota</taxon>
        <taxon>Clostridia</taxon>
        <taxon>Eubacteriales</taxon>
        <taxon>Oscillospiraceae</taxon>
        <taxon>Ruminococcus</taxon>
    </lineage>
</organism>